<dbReference type="Gene3D" id="3.40.50.1240">
    <property type="entry name" value="Phosphoglycerate mutase-like"/>
    <property type="match status" value="1"/>
</dbReference>
<accession>A0A3S5AGJ0</accession>
<reference evidence="1" key="1">
    <citation type="submission" date="2018-11" db="EMBL/GenBank/DDBJ databases">
        <authorList>
            <consortium name="Pathogen Informatics"/>
        </authorList>
    </citation>
    <scope>NUCLEOTIDE SEQUENCE</scope>
</reference>
<evidence type="ECO:0000313" key="1">
    <source>
        <dbReference type="EMBL" id="VEL15894.1"/>
    </source>
</evidence>
<evidence type="ECO:0000313" key="2">
    <source>
        <dbReference type="Proteomes" id="UP000784294"/>
    </source>
</evidence>
<name>A0A3S5AGJ0_9PLAT</name>
<protein>
    <submittedName>
        <fullName evidence="1">Uncharacterized protein</fullName>
    </submittedName>
</protein>
<dbReference type="InterPro" id="IPR029033">
    <property type="entry name" value="His_PPase_superfam"/>
</dbReference>
<sequence>MQKNDILLLQKNCPRLRELLDELAFSEKVQKIESMHSSLFSLLRANTGLDYVNASNFWVIEDDITCIRAHNLTLPAWLTDSILAEIKTVNTLFWEVSQ</sequence>
<organism evidence="1 2">
    <name type="scientific">Protopolystoma xenopodis</name>
    <dbReference type="NCBI Taxonomy" id="117903"/>
    <lineage>
        <taxon>Eukaryota</taxon>
        <taxon>Metazoa</taxon>
        <taxon>Spiralia</taxon>
        <taxon>Lophotrochozoa</taxon>
        <taxon>Platyhelminthes</taxon>
        <taxon>Monogenea</taxon>
        <taxon>Polyopisthocotylea</taxon>
        <taxon>Polystomatidea</taxon>
        <taxon>Polystomatidae</taxon>
        <taxon>Protopolystoma</taxon>
    </lineage>
</organism>
<dbReference type="AlphaFoldDB" id="A0A3S5AGJ0"/>
<dbReference type="Proteomes" id="UP000784294">
    <property type="component" value="Unassembled WGS sequence"/>
</dbReference>
<dbReference type="EMBL" id="CAAALY010026326">
    <property type="protein sequence ID" value="VEL15894.1"/>
    <property type="molecule type" value="Genomic_DNA"/>
</dbReference>
<gene>
    <name evidence="1" type="ORF">PXEA_LOCUS9334</name>
</gene>
<dbReference type="OrthoDB" id="6283108at2759"/>
<comment type="caution">
    <text evidence="1">The sequence shown here is derived from an EMBL/GenBank/DDBJ whole genome shotgun (WGS) entry which is preliminary data.</text>
</comment>
<dbReference type="SUPFAM" id="SSF53254">
    <property type="entry name" value="Phosphoglycerate mutase-like"/>
    <property type="match status" value="1"/>
</dbReference>
<keyword evidence="2" id="KW-1185">Reference proteome</keyword>
<proteinExistence type="predicted"/>